<keyword evidence="2" id="KW-1185">Reference proteome</keyword>
<accession>A0ABR4YY44</accession>
<evidence type="ECO:0000313" key="1">
    <source>
        <dbReference type="EMBL" id="KHO27161.1"/>
    </source>
</evidence>
<gene>
    <name evidence="1" type="ORF">QQ44_06525</name>
</gene>
<reference evidence="1 2" key="1">
    <citation type="submission" date="2014-11" db="EMBL/GenBank/DDBJ databases">
        <title>Mycobacterium setense Manresensis Genome.</title>
        <authorList>
            <person name="Rech G."/>
            <person name="Sumoy L."/>
        </authorList>
    </citation>
    <scope>NUCLEOTIDE SEQUENCE [LARGE SCALE GENOMIC DNA]</scope>
    <source>
        <strain evidence="1 2">Manresensis</strain>
    </source>
</reference>
<sequence>MPADTLRADMAAIRALGDALGAHAADLRAVAAALRSMPSPAAALLPIGQRFATAFTEAVNAHSDAVASLGARTGGGAVSAENSAAGYDAAGQRAAALLPPV</sequence>
<comment type="caution">
    <text evidence="1">The sequence shown here is derived from an EMBL/GenBank/DDBJ whole genome shotgun (WGS) entry which is preliminary data.</text>
</comment>
<dbReference type="Proteomes" id="UP000031004">
    <property type="component" value="Unassembled WGS sequence"/>
</dbReference>
<protein>
    <recommendedName>
        <fullName evidence="3">ESX-1 secretion-associated protein</fullName>
    </recommendedName>
</protein>
<organism evidence="1 2">
    <name type="scientific">Mycolicibacterium setense</name>
    <dbReference type="NCBI Taxonomy" id="431269"/>
    <lineage>
        <taxon>Bacteria</taxon>
        <taxon>Bacillati</taxon>
        <taxon>Actinomycetota</taxon>
        <taxon>Actinomycetes</taxon>
        <taxon>Mycobacteriales</taxon>
        <taxon>Mycobacteriaceae</taxon>
        <taxon>Mycolicibacterium</taxon>
    </lineage>
</organism>
<evidence type="ECO:0000313" key="2">
    <source>
        <dbReference type="Proteomes" id="UP000031004"/>
    </source>
</evidence>
<dbReference type="EMBL" id="JTLZ01000004">
    <property type="protein sequence ID" value="KHO27161.1"/>
    <property type="molecule type" value="Genomic_DNA"/>
</dbReference>
<evidence type="ECO:0008006" key="3">
    <source>
        <dbReference type="Google" id="ProtNLM"/>
    </source>
</evidence>
<name>A0ABR4YY44_9MYCO</name>
<proteinExistence type="predicted"/>
<dbReference type="RefSeq" id="WP_039317343.1">
    <property type="nucleotide sequence ID" value="NZ_JTLZ01000004.1"/>
</dbReference>